<dbReference type="GO" id="GO:0051287">
    <property type="term" value="F:NAD binding"/>
    <property type="evidence" value="ECO:0007669"/>
    <property type="project" value="InterPro"/>
</dbReference>
<dbReference type="SUPFAM" id="SSF55021">
    <property type="entry name" value="ACT-like"/>
    <property type="match status" value="1"/>
</dbReference>
<dbReference type="AlphaFoldDB" id="A0A0L6V6D7"/>
<dbReference type="VEuPathDB" id="FungiDB:VP01_2443g2"/>
<evidence type="ECO:0000256" key="6">
    <source>
        <dbReference type="SAM" id="MobiDB-lite"/>
    </source>
</evidence>
<evidence type="ECO:0000259" key="7">
    <source>
        <dbReference type="Pfam" id="PF00389"/>
    </source>
</evidence>
<keyword evidence="10" id="KW-1185">Reference proteome</keyword>
<dbReference type="Proteomes" id="UP000037035">
    <property type="component" value="Unassembled WGS sequence"/>
</dbReference>
<dbReference type="PROSITE" id="PS00670">
    <property type="entry name" value="D_2_HYDROXYACID_DH_2"/>
    <property type="match status" value="1"/>
</dbReference>
<dbReference type="InterPro" id="IPR036291">
    <property type="entry name" value="NAD(P)-bd_dom_sf"/>
</dbReference>
<feature type="region of interest" description="Disordered" evidence="6">
    <location>
        <begin position="1"/>
        <end position="34"/>
    </location>
</feature>
<dbReference type="EMBL" id="LAVV01007329">
    <property type="protein sequence ID" value="KNZ56279.1"/>
    <property type="molecule type" value="Genomic_DNA"/>
</dbReference>
<feature type="domain" description="D-isomer specific 2-hydroxyacid dehydrogenase NAD-binding" evidence="8">
    <location>
        <begin position="179"/>
        <end position="362"/>
    </location>
</feature>
<organism evidence="9 10">
    <name type="scientific">Puccinia sorghi</name>
    <dbReference type="NCBI Taxonomy" id="27349"/>
    <lineage>
        <taxon>Eukaryota</taxon>
        <taxon>Fungi</taxon>
        <taxon>Dikarya</taxon>
        <taxon>Basidiomycota</taxon>
        <taxon>Pucciniomycotina</taxon>
        <taxon>Pucciniomycetes</taxon>
        <taxon>Pucciniales</taxon>
        <taxon>Pucciniaceae</taxon>
        <taxon>Puccinia</taxon>
    </lineage>
</organism>
<dbReference type="CDD" id="cd12176">
    <property type="entry name" value="PGDH_3"/>
    <property type="match status" value="1"/>
</dbReference>
<dbReference type="STRING" id="27349.A0A0L6V6D7"/>
<dbReference type="OrthoDB" id="1621027at2759"/>
<dbReference type="InterPro" id="IPR006139">
    <property type="entry name" value="D-isomer_2_OHA_DH_cat_dom"/>
</dbReference>
<evidence type="ECO:0000259" key="8">
    <source>
        <dbReference type="Pfam" id="PF02826"/>
    </source>
</evidence>
<evidence type="ECO:0000313" key="9">
    <source>
        <dbReference type="EMBL" id="KNZ56279.1"/>
    </source>
</evidence>
<dbReference type="PROSITE" id="PS00671">
    <property type="entry name" value="D_2_HYDROXYACID_DH_3"/>
    <property type="match status" value="1"/>
</dbReference>
<dbReference type="InterPro" id="IPR050223">
    <property type="entry name" value="D-isomer_2-hydroxyacid_DH"/>
</dbReference>
<dbReference type="PROSITE" id="PS00065">
    <property type="entry name" value="D_2_HYDROXYACID_DH_1"/>
    <property type="match status" value="1"/>
</dbReference>
<dbReference type="InterPro" id="IPR006140">
    <property type="entry name" value="D-isomer_DH_NAD-bd"/>
</dbReference>
<dbReference type="InterPro" id="IPR045865">
    <property type="entry name" value="ACT-like_dom_sf"/>
</dbReference>
<dbReference type="Pfam" id="PF00389">
    <property type="entry name" value="2-Hacid_dh"/>
    <property type="match status" value="1"/>
</dbReference>
<dbReference type="GO" id="GO:0047545">
    <property type="term" value="F:(S)-2-hydroxyglutarate dehydrogenase activity"/>
    <property type="evidence" value="ECO:0007669"/>
    <property type="project" value="UniProtKB-ARBA"/>
</dbReference>
<evidence type="ECO:0000256" key="2">
    <source>
        <dbReference type="ARBA" id="ARBA00023002"/>
    </source>
</evidence>
<keyword evidence="2 5" id="KW-0560">Oxidoreductase</keyword>
<evidence type="ECO:0000256" key="4">
    <source>
        <dbReference type="ARBA" id="ARBA00029440"/>
    </source>
</evidence>
<protein>
    <submittedName>
        <fullName evidence="9">D-3-phosphoglycerate dehydrogenase</fullName>
    </submittedName>
</protein>
<evidence type="ECO:0000313" key="10">
    <source>
        <dbReference type="Proteomes" id="UP000037035"/>
    </source>
</evidence>
<keyword evidence="3" id="KW-0520">NAD</keyword>
<comment type="caution">
    <text evidence="9">The sequence shown here is derived from an EMBL/GenBank/DDBJ whole genome shotgun (WGS) entry which is preliminary data.</text>
</comment>
<sequence>MAPETSQAGDIRETEEDGSCQSEERVPSLTPKRPHRALSVPKVLTPWAINETRILLLENINPIAVTLFQQQGYIVDQLKHALDEDQLIRHLQSNHYSGLGIRSKTRVTERVIKEAGSRVGSLFSSIPHYEFLILIFLLVIGCFCIGTNQVDLDAAASAGICVFNSPFSNSRSVAELVIGELIALARQLTDRSSEIHNGVWNKVSKGCWEVRGKTLGIVGYGHIGSQLSVLAEAMGMNVVYYDVLPIMPLGSATQIDSLEAMLSQADFVTLHVPELPETINLMSAKEIAHMKPGSYLINNSRGRVVDILALVEAMEAGRVAGAALDVFPNEPGSNAERFDDQLNPWTSRLLSLPNLILTPHIGGSTEEAQKAIGNEVSTSMIKYLNFGSTITSVNFPEVSLRPILESGLVRVCHVHHNQPGVLKIINSILAEYNVEKQYSDSTANIAYLMADIQLTDNDNRSKSHIEISELFSGISNTMSNIKTRILY</sequence>
<dbReference type="SUPFAM" id="SSF51735">
    <property type="entry name" value="NAD(P)-binding Rossmann-fold domains"/>
    <property type="match status" value="1"/>
</dbReference>
<comment type="pathway">
    <text evidence="4">Amino-acid biosynthesis.</text>
</comment>
<proteinExistence type="inferred from homology"/>
<name>A0A0L6V6D7_9BASI</name>
<dbReference type="InterPro" id="IPR029753">
    <property type="entry name" value="D-isomer_DH_CS"/>
</dbReference>
<accession>A0A0L6V6D7</accession>
<dbReference type="FunFam" id="3.40.50.720:FF:000041">
    <property type="entry name" value="D-3-phosphoglycerate dehydrogenase"/>
    <property type="match status" value="1"/>
</dbReference>
<dbReference type="SUPFAM" id="SSF52283">
    <property type="entry name" value="Formate/glycerate dehydrogenase catalytic domain-like"/>
    <property type="match status" value="1"/>
</dbReference>
<dbReference type="PANTHER" id="PTHR10996:SF282">
    <property type="entry name" value="D-3-PHOSPHOGLYCERATE DEHYDROGENASE 1-RELATED"/>
    <property type="match status" value="1"/>
</dbReference>
<gene>
    <name evidence="9" type="ORF">VP01_2443g2</name>
</gene>
<dbReference type="InterPro" id="IPR029752">
    <property type="entry name" value="D-isomer_DH_CS1"/>
</dbReference>
<dbReference type="Gene3D" id="3.30.70.260">
    <property type="match status" value="1"/>
</dbReference>
<dbReference type="Gene3D" id="3.40.50.720">
    <property type="entry name" value="NAD(P)-binding Rossmann-like Domain"/>
    <property type="match status" value="2"/>
</dbReference>
<dbReference type="GO" id="GO:0004617">
    <property type="term" value="F:phosphoglycerate dehydrogenase activity"/>
    <property type="evidence" value="ECO:0007669"/>
    <property type="project" value="UniProtKB-ARBA"/>
</dbReference>
<evidence type="ECO:0000256" key="3">
    <source>
        <dbReference type="ARBA" id="ARBA00023027"/>
    </source>
</evidence>
<evidence type="ECO:0000256" key="5">
    <source>
        <dbReference type="RuleBase" id="RU003719"/>
    </source>
</evidence>
<dbReference type="Pfam" id="PF02826">
    <property type="entry name" value="2-Hacid_dh_C"/>
    <property type="match status" value="1"/>
</dbReference>
<comment type="similarity">
    <text evidence="1 5">Belongs to the D-isomer specific 2-hydroxyacid dehydrogenase family.</text>
</comment>
<reference evidence="9 10" key="1">
    <citation type="submission" date="2015-08" db="EMBL/GenBank/DDBJ databases">
        <title>Next Generation Sequencing and Analysis of the Genome of Puccinia sorghi L Schw, the Causal Agent of Maize Common Rust.</title>
        <authorList>
            <person name="Rochi L."/>
            <person name="Burguener G."/>
            <person name="Darino M."/>
            <person name="Turjanski A."/>
            <person name="Kreff E."/>
            <person name="Dieguez M.J."/>
            <person name="Sacco F."/>
        </authorList>
    </citation>
    <scope>NUCLEOTIDE SEQUENCE [LARGE SCALE GENOMIC DNA]</scope>
    <source>
        <strain evidence="9 10">RO10H11247</strain>
    </source>
</reference>
<dbReference type="NCBIfam" id="NF008759">
    <property type="entry name" value="PRK11790.1"/>
    <property type="match status" value="1"/>
</dbReference>
<dbReference type="PANTHER" id="PTHR10996">
    <property type="entry name" value="2-HYDROXYACID DEHYDROGENASE-RELATED"/>
    <property type="match status" value="1"/>
</dbReference>
<feature type="domain" description="D-isomer specific 2-hydroxyacid dehydrogenase catalytic" evidence="7">
    <location>
        <begin position="137"/>
        <end position="394"/>
    </location>
</feature>
<dbReference type="GO" id="GO:0006564">
    <property type="term" value="P:L-serine biosynthetic process"/>
    <property type="evidence" value="ECO:0007669"/>
    <property type="project" value="UniProtKB-ARBA"/>
</dbReference>
<evidence type="ECO:0000256" key="1">
    <source>
        <dbReference type="ARBA" id="ARBA00005854"/>
    </source>
</evidence>